<proteinExistence type="predicted"/>
<protein>
    <submittedName>
        <fullName evidence="1">Uncharacterized protein</fullName>
    </submittedName>
</protein>
<keyword evidence="2" id="KW-1185">Reference proteome</keyword>
<sequence length="363" mass="40395">MEGSFGLSDLFDGGLASYGDSNHSQSASMPDIGLIFQGAGDATFTASSEAEYTALSSQMWDFDLSVFEESNPAGIDTYVPALPMPGNPISVNQSTDLASLLSACSSVAPDNLSSFLPPIPSSTPISPPSQCSAAPVLPLLPSQTRVDHRRLRSKPYSVYPSPSSNVRPVKRNAHFCVAPTFVDFCNVAGVEYDRLVFSDDHSLSLFQRYSTYRSIRDTLSRLGLVRGVTWKTLALVTVTFSDDHEETLADILHSCNWRARTWDDKVAYFEWAEQARDWSWNYERYPSSPMVYGKDYVAGGDMFNHWQRIKYAWDFPGYFLHGVEPRTKLAGGTEMEACTAELKQETLKRKRLTIIPFLIKASD</sequence>
<accession>A0AA38PJX9</accession>
<comment type="caution">
    <text evidence="1">The sequence shown here is derived from an EMBL/GenBank/DDBJ whole genome shotgun (WGS) entry which is preliminary data.</text>
</comment>
<name>A0AA38PJX9_9AGAR</name>
<reference evidence="1" key="1">
    <citation type="submission" date="2022-08" db="EMBL/GenBank/DDBJ databases">
        <authorList>
            <consortium name="DOE Joint Genome Institute"/>
            <person name="Min B."/>
            <person name="Riley R."/>
            <person name="Sierra-Patev S."/>
            <person name="Naranjo-Ortiz M."/>
            <person name="Looney B."/>
            <person name="Konkel Z."/>
            <person name="Slot J.C."/>
            <person name="Sakamoto Y."/>
            <person name="Steenwyk J.L."/>
            <person name="Rokas A."/>
            <person name="Carro J."/>
            <person name="Camarero S."/>
            <person name="Ferreira P."/>
            <person name="Molpeceres G."/>
            <person name="Ruiz-Duenas F.J."/>
            <person name="Serrano A."/>
            <person name="Henrissat B."/>
            <person name="Drula E."/>
            <person name="Hughes K.W."/>
            <person name="Mata J.L."/>
            <person name="Ishikawa N.K."/>
            <person name="Vargas-Isla R."/>
            <person name="Ushijima S."/>
            <person name="Smith C.A."/>
            <person name="Ahrendt S."/>
            <person name="Andreopoulos W."/>
            <person name="He G."/>
            <person name="Labutti K."/>
            <person name="Lipzen A."/>
            <person name="Ng V."/>
            <person name="Sandor L."/>
            <person name="Barry K."/>
            <person name="Martinez A.T."/>
            <person name="Xiao Y."/>
            <person name="Gibbons J.G."/>
            <person name="Terashima K."/>
            <person name="Hibbett D.S."/>
            <person name="Grigoriev I.V."/>
        </authorList>
    </citation>
    <scope>NUCLEOTIDE SEQUENCE</scope>
    <source>
        <strain evidence="1">TFB9207</strain>
    </source>
</reference>
<dbReference type="Proteomes" id="UP001163846">
    <property type="component" value="Unassembled WGS sequence"/>
</dbReference>
<dbReference type="AlphaFoldDB" id="A0AA38PJX9"/>
<organism evidence="1 2">
    <name type="scientific">Lentinula raphanica</name>
    <dbReference type="NCBI Taxonomy" id="153919"/>
    <lineage>
        <taxon>Eukaryota</taxon>
        <taxon>Fungi</taxon>
        <taxon>Dikarya</taxon>
        <taxon>Basidiomycota</taxon>
        <taxon>Agaricomycotina</taxon>
        <taxon>Agaricomycetes</taxon>
        <taxon>Agaricomycetidae</taxon>
        <taxon>Agaricales</taxon>
        <taxon>Marasmiineae</taxon>
        <taxon>Omphalotaceae</taxon>
        <taxon>Lentinula</taxon>
    </lineage>
</organism>
<evidence type="ECO:0000313" key="1">
    <source>
        <dbReference type="EMBL" id="KAJ3844033.1"/>
    </source>
</evidence>
<gene>
    <name evidence="1" type="ORF">F5878DRAFT_656239</name>
</gene>
<evidence type="ECO:0000313" key="2">
    <source>
        <dbReference type="Proteomes" id="UP001163846"/>
    </source>
</evidence>
<dbReference type="EMBL" id="MU805962">
    <property type="protein sequence ID" value="KAJ3844033.1"/>
    <property type="molecule type" value="Genomic_DNA"/>
</dbReference>